<dbReference type="EMBL" id="JAKREW010000013">
    <property type="protein sequence ID" value="MCG7506261.1"/>
    <property type="molecule type" value="Genomic_DNA"/>
</dbReference>
<protein>
    <recommendedName>
        <fullName evidence="4">Oligosaccharide repeat unit polymerase</fullName>
    </recommendedName>
</protein>
<keyword evidence="1" id="KW-0812">Transmembrane</keyword>
<name>A0ABS9QFR3_9HYPH</name>
<proteinExistence type="predicted"/>
<reference evidence="2 3" key="1">
    <citation type="submission" date="2022-02" db="EMBL/GenBank/DDBJ databases">
        <title>Draft genome sequence of Mezorhizobium retamae strain IRAMC:0171 isolated from Retama raetam nodules.</title>
        <authorList>
            <person name="Bengaied R."/>
            <person name="Sbissi I."/>
            <person name="Huber K."/>
            <person name="Ghodbane F."/>
            <person name="Nouioui I."/>
            <person name="Tarhouni M."/>
            <person name="Gtari M."/>
        </authorList>
    </citation>
    <scope>NUCLEOTIDE SEQUENCE [LARGE SCALE GENOMIC DNA]</scope>
    <source>
        <strain evidence="2 3">IRAMC:0171</strain>
    </source>
</reference>
<evidence type="ECO:0000313" key="2">
    <source>
        <dbReference type="EMBL" id="MCG7506261.1"/>
    </source>
</evidence>
<feature type="transmembrane region" description="Helical" evidence="1">
    <location>
        <begin position="12"/>
        <end position="36"/>
    </location>
</feature>
<feature type="transmembrane region" description="Helical" evidence="1">
    <location>
        <begin position="365"/>
        <end position="387"/>
    </location>
</feature>
<accession>A0ABS9QFR3</accession>
<feature type="transmembrane region" description="Helical" evidence="1">
    <location>
        <begin position="140"/>
        <end position="159"/>
    </location>
</feature>
<evidence type="ECO:0000313" key="3">
    <source>
        <dbReference type="Proteomes" id="UP001201701"/>
    </source>
</evidence>
<feature type="transmembrane region" description="Helical" evidence="1">
    <location>
        <begin position="166"/>
        <end position="188"/>
    </location>
</feature>
<gene>
    <name evidence="2" type="ORF">L4923_14640</name>
</gene>
<feature type="transmembrane region" description="Helical" evidence="1">
    <location>
        <begin position="42"/>
        <end position="63"/>
    </location>
</feature>
<comment type="caution">
    <text evidence="2">The sequence shown here is derived from an EMBL/GenBank/DDBJ whole genome shotgun (WGS) entry which is preliminary data.</text>
</comment>
<feature type="transmembrane region" description="Helical" evidence="1">
    <location>
        <begin position="84"/>
        <end position="103"/>
    </location>
</feature>
<evidence type="ECO:0008006" key="4">
    <source>
        <dbReference type="Google" id="ProtNLM"/>
    </source>
</evidence>
<keyword evidence="1" id="KW-0472">Membrane</keyword>
<dbReference type="RefSeq" id="WP_239366272.1">
    <property type="nucleotide sequence ID" value="NZ_JAKREW010000013.1"/>
</dbReference>
<evidence type="ECO:0000256" key="1">
    <source>
        <dbReference type="SAM" id="Phobius"/>
    </source>
</evidence>
<feature type="transmembrane region" description="Helical" evidence="1">
    <location>
        <begin position="399"/>
        <end position="429"/>
    </location>
</feature>
<feature type="transmembrane region" description="Helical" evidence="1">
    <location>
        <begin position="200"/>
        <end position="220"/>
    </location>
</feature>
<sequence>MGRTLKELVDPCWSAAWLIGAIVFLYVVLPIGVYRFSHEDPYLLTLAAHSLVACVAIAVGFMTPICDSRFRPGAWRVNVDARTLHFLVWGSFVLLLATTLVTAESVPLISALKGATAQELSDQRAAFFKMRAGWQQALNYLNAFLTSYIMPMSFIGVMMGKSRYRVFVFFLFMAYCELIIEKILYLRVLIPTIYLIAKGWFLNIYMIPVVVFGCFVMLYLNTYLARGSEPGQGPLVVVLNIFDSQSRDLPPASDPVQSPKGYEAQLEAPSGGASFFAADYAPRTAFKQVLWRAFAIPVVTAADWYRVFENKYGSRPFWGATSSMVSALFGLERINFEALVHGTQWGGGEESPSGRSNSFYVSEAYVNFGLPGVVVFSLFIGQALRWFYKSRDEAFRGIWLLFVFGMLTGGLIGNMFSNGLFIVFFYCLFVRVRKFF</sequence>
<dbReference type="Proteomes" id="UP001201701">
    <property type="component" value="Unassembled WGS sequence"/>
</dbReference>
<keyword evidence="1" id="KW-1133">Transmembrane helix</keyword>
<organism evidence="2 3">
    <name type="scientific">Mesorhizobium retamae</name>
    <dbReference type="NCBI Taxonomy" id="2912854"/>
    <lineage>
        <taxon>Bacteria</taxon>
        <taxon>Pseudomonadati</taxon>
        <taxon>Pseudomonadota</taxon>
        <taxon>Alphaproteobacteria</taxon>
        <taxon>Hyphomicrobiales</taxon>
        <taxon>Phyllobacteriaceae</taxon>
        <taxon>Mesorhizobium</taxon>
    </lineage>
</organism>
<keyword evidence="3" id="KW-1185">Reference proteome</keyword>